<dbReference type="AlphaFoldDB" id="A0A1V8NS62"/>
<feature type="domain" description="Chemoreceptor zinc-binding" evidence="2">
    <location>
        <begin position="136"/>
        <end position="203"/>
    </location>
</feature>
<comment type="caution">
    <text evidence="3">The sequence shown here is derived from an EMBL/GenBank/DDBJ whole genome shotgun (WGS) entry which is preliminary data.</text>
</comment>
<evidence type="ECO:0000313" key="3">
    <source>
        <dbReference type="EMBL" id="OQM39249.1"/>
    </source>
</evidence>
<dbReference type="InterPro" id="IPR025991">
    <property type="entry name" value="Chemoreceptor_zinc-bind_dom"/>
</dbReference>
<dbReference type="Gene3D" id="1.20.120.30">
    <property type="entry name" value="Aspartate receptor, ligand-binding domain"/>
    <property type="match status" value="1"/>
</dbReference>
<evidence type="ECO:0000259" key="2">
    <source>
        <dbReference type="Pfam" id="PF13682"/>
    </source>
</evidence>
<proteinExistence type="predicted"/>
<name>A0A1V8NS62_CITBR</name>
<protein>
    <submittedName>
        <fullName evidence="3">Chemotaxis protein</fullName>
    </submittedName>
</protein>
<dbReference type="Proteomes" id="UP000192573">
    <property type="component" value="Unassembled WGS sequence"/>
</dbReference>
<accession>A0A1V8NS62</accession>
<dbReference type="EMBL" id="NAEW01000028">
    <property type="protein sequence ID" value="OQM39249.1"/>
    <property type="molecule type" value="Genomic_DNA"/>
</dbReference>
<dbReference type="Pfam" id="PF13682">
    <property type="entry name" value="CZB"/>
    <property type="match status" value="1"/>
</dbReference>
<sequence>MVPDNTKKLQYIYRLQQSKLVNISHLTENLGNIQESLEVFSTEQKALAGELESSTNKVRGVIRRLEQKTNKENSNKNNNPDDDYESFSSARKKSLLQTLREVHDSSSSVAKGVYRLSASHKHSAELLDLSVIVVKHFLWRERVFMAIILGGHDNEALKQVSVRSCALGRWYDGRGKKAYSHLQVYRSLGDVHSRYHAMINELIDKGIEGMAFSELSAELAKLEMLSQQLVGLIGQIQRHVALLQNPLTD</sequence>
<organism evidence="3 4">
    <name type="scientific">Citrobacter braakii</name>
    <dbReference type="NCBI Taxonomy" id="57706"/>
    <lineage>
        <taxon>Bacteria</taxon>
        <taxon>Pseudomonadati</taxon>
        <taxon>Pseudomonadota</taxon>
        <taxon>Gammaproteobacteria</taxon>
        <taxon>Enterobacterales</taxon>
        <taxon>Enterobacteriaceae</taxon>
        <taxon>Citrobacter</taxon>
        <taxon>Citrobacter freundii complex</taxon>
    </lineage>
</organism>
<evidence type="ECO:0000313" key="4">
    <source>
        <dbReference type="Proteomes" id="UP000192573"/>
    </source>
</evidence>
<gene>
    <name evidence="3" type="ORF">BZK42_25950</name>
</gene>
<reference evidence="3 4" key="1">
    <citation type="submission" date="2017-03" db="EMBL/GenBank/DDBJ databases">
        <authorList>
            <person name="Afonso C.L."/>
            <person name="Miller P.J."/>
            <person name="Scott M.A."/>
            <person name="Spackman E."/>
            <person name="Goraichik I."/>
            <person name="Dimitrov K.M."/>
            <person name="Suarez D.L."/>
            <person name="Swayne D.E."/>
        </authorList>
    </citation>
    <scope>NUCLEOTIDE SEQUENCE [LARGE SCALE GENOMIC DNA]</scope>
    <source>
        <strain evidence="3 4">ATCC 51113</strain>
    </source>
</reference>
<evidence type="ECO:0000256" key="1">
    <source>
        <dbReference type="SAM" id="MobiDB-lite"/>
    </source>
</evidence>
<feature type="region of interest" description="Disordered" evidence="1">
    <location>
        <begin position="67"/>
        <end position="87"/>
    </location>
</feature>